<proteinExistence type="predicted"/>
<organism evidence="1 2">
    <name type="scientific">Leptospira borgpetersenii str. 200801926</name>
    <dbReference type="NCBI Taxonomy" id="1193009"/>
    <lineage>
        <taxon>Bacteria</taxon>
        <taxon>Pseudomonadati</taxon>
        <taxon>Spirochaetota</taxon>
        <taxon>Spirochaetia</taxon>
        <taxon>Leptospirales</taxon>
        <taxon>Leptospiraceae</taxon>
        <taxon>Leptospira</taxon>
    </lineage>
</organism>
<reference evidence="1" key="1">
    <citation type="submission" date="2012-09" db="EMBL/GenBank/DDBJ databases">
        <authorList>
            <person name="Harkins D.M."/>
            <person name="Durkin A.S."/>
            <person name="Brinkac L.M."/>
            <person name="Selengut J.D."/>
            <person name="Sanka R."/>
            <person name="DePew J."/>
            <person name="Purushe J."/>
            <person name="Picardeau M."/>
            <person name="Werts C."/>
            <person name="Goarant C."/>
            <person name="Vinetz J.M."/>
            <person name="Sutton G.G."/>
            <person name="Nelson W.C."/>
            <person name="Fouts D.E."/>
        </authorList>
    </citation>
    <scope>NUCLEOTIDE SEQUENCE [LARGE SCALE GENOMIC DNA]</scope>
    <source>
        <strain evidence="1">200801926</strain>
    </source>
</reference>
<keyword evidence="2" id="KW-1185">Reference proteome</keyword>
<gene>
    <name evidence="1" type="ORF">LEP1GSC128_0996</name>
</gene>
<protein>
    <submittedName>
        <fullName evidence="1">Uncharacterized protein</fullName>
    </submittedName>
</protein>
<dbReference type="Proteomes" id="UP000002837">
    <property type="component" value="Unassembled WGS sequence"/>
</dbReference>
<sequence length="64" mass="7405">MLETNNTIIKRIVETEGVKYEIYIPQTDQPAVLLYLEESSFLSLVKTIREAFEYANKGEEVTHV</sequence>
<name>A0ABP2S0Q6_LEPBO</name>
<comment type="caution">
    <text evidence="1">The sequence shown here is derived from an EMBL/GenBank/DDBJ whole genome shotgun (WGS) entry which is preliminary data.</text>
</comment>
<accession>A0ABP2S0Q6</accession>
<dbReference type="RefSeq" id="WP_002760172.1">
    <property type="nucleotide sequence ID" value="NZ_AKWJ02000038.1"/>
</dbReference>
<dbReference type="EMBL" id="AKWJ02000038">
    <property type="protein sequence ID" value="EKP11727.1"/>
    <property type="molecule type" value="Genomic_DNA"/>
</dbReference>
<evidence type="ECO:0000313" key="2">
    <source>
        <dbReference type="Proteomes" id="UP000002837"/>
    </source>
</evidence>
<evidence type="ECO:0000313" key="1">
    <source>
        <dbReference type="EMBL" id="EKP11727.1"/>
    </source>
</evidence>